<reference evidence="3" key="1">
    <citation type="submission" date="2025-08" db="UniProtKB">
        <authorList>
            <consortium name="RefSeq"/>
        </authorList>
    </citation>
    <scope>IDENTIFICATION</scope>
    <source>
        <tissue evidence="3">Skeletal muscle</tissue>
    </source>
</reference>
<gene>
    <name evidence="3" type="primary">LOC106546320</name>
</gene>
<accession>A0A6I9XWV6</accession>
<evidence type="ECO:0000256" key="1">
    <source>
        <dbReference type="ARBA" id="ARBA00022884"/>
    </source>
</evidence>
<dbReference type="GeneID" id="106546320"/>
<evidence type="ECO:0000313" key="2">
    <source>
        <dbReference type="Proteomes" id="UP000504617"/>
    </source>
</evidence>
<dbReference type="SUPFAM" id="SSF54928">
    <property type="entry name" value="RNA-binding domain, RBD"/>
    <property type="match status" value="1"/>
</dbReference>
<dbReference type="KEGG" id="tsr:106546320"/>
<protein>
    <submittedName>
        <fullName evidence="3">APOBEC1 complementation factor-like</fullName>
    </submittedName>
</protein>
<organism evidence="2 3">
    <name type="scientific">Thamnophis sirtalis</name>
    <dbReference type="NCBI Taxonomy" id="35019"/>
    <lineage>
        <taxon>Eukaryota</taxon>
        <taxon>Metazoa</taxon>
        <taxon>Chordata</taxon>
        <taxon>Craniata</taxon>
        <taxon>Vertebrata</taxon>
        <taxon>Euteleostomi</taxon>
        <taxon>Lepidosauria</taxon>
        <taxon>Squamata</taxon>
        <taxon>Bifurcata</taxon>
        <taxon>Unidentata</taxon>
        <taxon>Episquamata</taxon>
        <taxon>Toxicofera</taxon>
        <taxon>Serpentes</taxon>
        <taxon>Colubroidea</taxon>
        <taxon>Colubridae</taxon>
        <taxon>Natricinae</taxon>
        <taxon>Thamnophis</taxon>
    </lineage>
</organism>
<dbReference type="GO" id="GO:0003723">
    <property type="term" value="F:RNA binding"/>
    <property type="evidence" value="ECO:0007669"/>
    <property type="project" value="UniProtKB-KW"/>
</dbReference>
<sequence>MLKFYAIQKFCFSFIKENGQRKYGGPPPDWNGPPPERGCEIFVGKLPRDLFEDELIPLCEKVINQQYLLQYHKSSLPMQLFIKNVLISFHKDAITFYIYLHSNYIAGRIQLWGHPIAVDWAEPEVEVDEDTMSSVKILYVRNLMLTTAEETIEKEFNHIKPGKKNIRDGISYIFHVFSSVFKVLDGSPIEVTLAKPVDKDSYVRYTRGTGGRAAALPEFTYTFGHVYDPATAYLGAPVFYAPQAYAAIPGFHFPAAKGHLINRGIIRPSTIRGNC</sequence>
<dbReference type="PANTHER" id="PTHR21245">
    <property type="entry name" value="HETEROGENEOUS NUCLEAR RIBONUCLEOPROTEIN"/>
    <property type="match status" value="1"/>
</dbReference>
<dbReference type="AlphaFoldDB" id="A0A6I9XWV6"/>
<dbReference type="InterPro" id="IPR035979">
    <property type="entry name" value="RBD_domain_sf"/>
</dbReference>
<dbReference type="OrthoDB" id="3800936at2759"/>
<dbReference type="RefSeq" id="XP_013918637.1">
    <property type="nucleotide sequence ID" value="XM_014063162.1"/>
</dbReference>
<dbReference type="Proteomes" id="UP000504617">
    <property type="component" value="Unplaced"/>
</dbReference>
<proteinExistence type="predicted"/>
<name>A0A6I9XWV6_9SAUR</name>
<evidence type="ECO:0000313" key="3">
    <source>
        <dbReference type="RefSeq" id="XP_013918637.1"/>
    </source>
</evidence>
<keyword evidence="2" id="KW-1185">Reference proteome</keyword>
<keyword evidence="1" id="KW-0694">RNA-binding</keyword>